<evidence type="ECO:0000313" key="1">
    <source>
        <dbReference type="EMBL" id="VIP01198.1"/>
    </source>
</evidence>
<dbReference type="EMBL" id="LR593887">
    <property type="protein sequence ID" value="VTR97822.1"/>
    <property type="molecule type" value="Genomic_DNA"/>
</dbReference>
<evidence type="ECO:0000313" key="2">
    <source>
        <dbReference type="Proteomes" id="UP000464378"/>
    </source>
</evidence>
<dbReference type="RefSeq" id="WP_162656424.1">
    <property type="nucleotide sequence ID" value="NZ_LR593887.1"/>
</dbReference>
<sequence>MGLHEFMMILDGVKLAYEGGKLVISFIDSKLELTLEKIGDQELAVAQNSLRRSKSSKDPAADRRSACTLMELAMTRFETAGDNEMERFFGSRDNQVAYYQKSFQTACLLAFAWNELGEYEHALEFRQKAFWLFQKLTYARLSTTWDQGEFDDIILEMGKRERTLNRILSKLTCQDCGHTDPLETHKCQCGPTANVCHAIGRVYQERNGVERSCKPKFVREGS</sequence>
<gene>
    <name evidence="1" type="ORF">GMBLW1_27620</name>
</gene>
<dbReference type="KEGG" id="tim:GMBLW1_27620"/>
<keyword evidence="2" id="KW-1185">Reference proteome</keyword>
<reference evidence="1" key="1">
    <citation type="submission" date="2019-04" db="EMBL/GenBank/DDBJ databases">
        <authorList>
            <consortium name="Science for Life Laboratories"/>
        </authorList>
    </citation>
    <scope>NUCLEOTIDE SEQUENCE</scope>
    <source>
        <strain evidence="1">MBLW1</strain>
    </source>
</reference>
<protein>
    <submittedName>
        <fullName evidence="1">Uncharacterized protein</fullName>
    </submittedName>
</protein>
<dbReference type="Proteomes" id="UP000464378">
    <property type="component" value="Chromosome"/>
</dbReference>
<dbReference type="AlphaFoldDB" id="A0A6C2YI34"/>
<name>A0A6C2YI34_9BACT</name>
<accession>A0A6C2YI34</accession>
<organism evidence="1">
    <name type="scientific">Tuwongella immobilis</name>
    <dbReference type="NCBI Taxonomy" id="692036"/>
    <lineage>
        <taxon>Bacteria</taxon>
        <taxon>Pseudomonadati</taxon>
        <taxon>Planctomycetota</taxon>
        <taxon>Planctomycetia</taxon>
        <taxon>Gemmatales</taxon>
        <taxon>Gemmataceae</taxon>
        <taxon>Tuwongella</taxon>
    </lineage>
</organism>
<dbReference type="EMBL" id="LR586016">
    <property type="protein sequence ID" value="VIP01198.1"/>
    <property type="molecule type" value="Genomic_DNA"/>
</dbReference>
<proteinExistence type="predicted"/>
<dbReference type="InParanoid" id="A0A6C2YI34"/>